<evidence type="ECO:0000313" key="3">
    <source>
        <dbReference type="Proteomes" id="UP000297729"/>
    </source>
</evidence>
<sequence length="53" mass="5868">MDNLFDSASSLMTVISFITFAGILWWAYVGHQEADFATAARLPFADDKEDSHG</sequence>
<comment type="caution">
    <text evidence="2">The sequence shown here is derived from an EMBL/GenBank/DDBJ whole genome shotgun (WGS) entry which is preliminary data.</text>
</comment>
<dbReference type="OrthoDB" id="8604580at2"/>
<gene>
    <name evidence="2" type="ORF">E4L98_20830</name>
</gene>
<dbReference type="Pfam" id="PF05545">
    <property type="entry name" value="FixQ"/>
    <property type="match status" value="1"/>
</dbReference>
<proteinExistence type="predicted"/>
<feature type="transmembrane region" description="Helical" evidence="1">
    <location>
        <begin position="7"/>
        <end position="28"/>
    </location>
</feature>
<evidence type="ECO:0000256" key="1">
    <source>
        <dbReference type="SAM" id="Phobius"/>
    </source>
</evidence>
<organism evidence="2 3">
    <name type="scientific">Duganella callida</name>
    <dbReference type="NCBI Taxonomy" id="2561932"/>
    <lineage>
        <taxon>Bacteria</taxon>
        <taxon>Pseudomonadati</taxon>
        <taxon>Pseudomonadota</taxon>
        <taxon>Betaproteobacteria</taxon>
        <taxon>Burkholderiales</taxon>
        <taxon>Oxalobacteraceae</taxon>
        <taxon>Telluria group</taxon>
        <taxon>Duganella</taxon>
    </lineage>
</organism>
<keyword evidence="1" id="KW-1133">Transmembrane helix</keyword>
<dbReference type="Proteomes" id="UP000297729">
    <property type="component" value="Unassembled WGS sequence"/>
</dbReference>
<dbReference type="AlphaFoldDB" id="A0A4Y9S773"/>
<dbReference type="EMBL" id="SPVG01000208">
    <property type="protein sequence ID" value="TFW17347.1"/>
    <property type="molecule type" value="Genomic_DNA"/>
</dbReference>
<protein>
    <submittedName>
        <fullName evidence="2">CcoQ/FixQ family Cbb3-type cytochrome c oxidase assembly chaperone</fullName>
    </submittedName>
</protein>
<keyword evidence="3" id="KW-1185">Reference proteome</keyword>
<keyword evidence="1" id="KW-0812">Transmembrane</keyword>
<accession>A0A4Y9S773</accession>
<dbReference type="RefSeq" id="WP_135203461.1">
    <property type="nucleotide sequence ID" value="NZ_SPVG01000208.1"/>
</dbReference>
<evidence type="ECO:0000313" key="2">
    <source>
        <dbReference type="EMBL" id="TFW17347.1"/>
    </source>
</evidence>
<reference evidence="2 3" key="1">
    <citation type="submission" date="2019-03" db="EMBL/GenBank/DDBJ databases">
        <title>Draft Genome Sequence of Duganella callidus sp. nov., a Novel Duganella Species Isolated from Cultivated Soil.</title>
        <authorList>
            <person name="Raths R."/>
            <person name="Peta V."/>
            <person name="Bucking H."/>
        </authorList>
    </citation>
    <scope>NUCLEOTIDE SEQUENCE [LARGE SCALE GENOMIC DNA]</scope>
    <source>
        <strain evidence="2 3">DN04</strain>
    </source>
</reference>
<keyword evidence="1" id="KW-0472">Membrane</keyword>
<dbReference type="InterPro" id="IPR008621">
    <property type="entry name" value="Cbb3-typ_cyt_oxidase_comp"/>
</dbReference>
<name>A0A4Y9S773_9BURK</name>